<dbReference type="EMBL" id="GL376636">
    <property type="status" value="NOT_ANNOTATED_CDS"/>
    <property type="molecule type" value="Genomic_DNA"/>
</dbReference>
<comment type="cofactor">
    <cofactor evidence="1">
        <name>Zn(2+)</name>
        <dbReference type="ChEBI" id="CHEBI:29105"/>
    </cofactor>
</comment>
<evidence type="ECO:0000259" key="6">
    <source>
        <dbReference type="Pfam" id="PF00107"/>
    </source>
</evidence>
<sequence length="572" mass="61979">MEASPTSTVYGGIGAPTADIPAAFTATQAFVSPRDFFVVPCNDEDDSKSTADGSSSQHVECTLCQVLIGSRAYTLKRHLYRHHPEVFRISINTTTSNDDVKRECVAEDHSEDSNVAITLKQEPSSRLHKDVACVAKRNDAFVAWLRSEIIPMKAIQSETFHQFLNAINPSFVLPDVTIQPRSPISEHDVSTAKLLPVRAARFMKGFCLAGDGKPPKIVNDVVVPTPGASEALIRVVRAGICGTDLMMVDNYKPGFKGILGHEFVGIVEALGDGKASDTEKEDEAHKKMIDERNRAWLGKRVVGEINIPCDGSTCTTCQRGAASVKGNDNATTRAQIKKRNHCPHRAALGIVRKDGVFAEFITLPLHNLFVVPDGVVDAHAVFAEPLAAACRIIEQQVIDPSHDVAILGDGKLGLLCAEVLHALGTAKTITLIGKHAAKLALMKHVVHATHTVDELTTERDMQEKRFDVCVECTGTPSGASLALRLVKHGGVVVMKSTCAATTSYVDVDVAHAKRVRVIGSRCGPFAMALELLRDKKVDMQKFVHGVYPLERADRALAHAARRGVLKIQLIVV</sequence>
<feature type="domain" description="Alcohol dehydrogenase-like N-terminal" evidence="7">
    <location>
        <begin position="228"/>
        <end position="373"/>
    </location>
</feature>
<feature type="domain" description="Alcohol dehydrogenase-like C-terminal" evidence="6">
    <location>
        <begin position="412"/>
        <end position="524"/>
    </location>
</feature>
<dbReference type="eggNOG" id="KOG0024">
    <property type="taxonomic scope" value="Eukaryota"/>
</dbReference>
<dbReference type="GO" id="GO:0046872">
    <property type="term" value="F:metal ion binding"/>
    <property type="evidence" value="ECO:0007669"/>
    <property type="project" value="UniProtKB-KW"/>
</dbReference>
<dbReference type="EnsemblProtists" id="PYU1_T000198">
    <property type="protein sequence ID" value="PYU1_T000198"/>
    <property type="gene ID" value="PYU1_G000198"/>
</dbReference>
<dbReference type="GO" id="GO:0016491">
    <property type="term" value="F:oxidoreductase activity"/>
    <property type="evidence" value="ECO:0007669"/>
    <property type="project" value="UniProtKB-KW"/>
</dbReference>
<dbReference type="InterPro" id="IPR013154">
    <property type="entry name" value="ADH-like_N"/>
</dbReference>
<dbReference type="Pfam" id="PF00107">
    <property type="entry name" value="ADH_zinc_N"/>
    <property type="match status" value="1"/>
</dbReference>
<dbReference type="PANTHER" id="PTHR43350">
    <property type="entry name" value="NAD-DEPENDENT ALCOHOL DEHYDROGENASE"/>
    <property type="match status" value="1"/>
</dbReference>
<dbReference type="CDD" id="cd08242">
    <property type="entry name" value="MDR_like"/>
    <property type="match status" value="1"/>
</dbReference>
<evidence type="ECO:0000256" key="2">
    <source>
        <dbReference type="ARBA" id="ARBA00008072"/>
    </source>
</evidence>
<proteinExistence type="inferred from homology"/>
<keyword evidence="3" id="KW-0479">Metal-binding</keyword>
<keyword evidence="5" id="KW-0560">Oxidoreductase</keyword>
<keyword evidence="9" id="KW-1185">Reference proteome</keyword>
<reference evidence="9" key="2">
    <citation type="submission" date="2010-04" db="EMBL/GenBank/DDBJ databases">
        <authorList>
            <person name="Buell R."/>
            <person name="Hamilton J."/>
            <person name="Hostetler J."/>
        </authorList>
    </citation>
    <scope>NUCLEOTIDE SEQUENCE [LARGE SCALE GENOMIC DNA]</scope>
    <source>
        <strain evidence="9">DAOM:BR144</strain>
    </source>
</reference>
<dbReference type="HOGENOM" id="CLU_021503_0_0_1"/>
<dbReference type="InParanoid" id="K3W5F7"/>
<evidence type="ECO:0000256" key="3">
    <source>
        <dbReference type="ARBA" id="ARBA00022723"/>
    </source>
</evidence>
<name>K3W5F7_GLOUD</name>
<evidence type="ECO:0000259" key="7">
    <source>
        <dbReference type="Pfam" id="PF08240"/>
    </source>
</evidence>
<keyword evidence="4" id="KW-0862">Zinc</keyword>
<reference evidence="8" key="3">
    <citation type="submission" date="2015-02" db="UniProtKB">
        <authorList>
            <consortium name="EnsemblProtists"/>
        </authorList>
    </citation>
    <scope>IDENTIFICATION</scope>
    <source>
        <strain evidence="8">DAOM BR144</strain>
    </source>
</reference>
<dbReference type="STRING" id="431595.K3W5F7"/>
<organism evidence="8 9">
    <name type="scientific">Globisporangium ultimum (strain ATCC 200006 / CBS 805.95 / DAOM BR144)</name>
    <name type="common">Pythium ultimum</name>
    <dbReference type="NCBI Taxonomy" id="431595"/>
    <lineage>
        <taxon>Eukaryota</taxon>
        <taxon>Sar</taxon>
        <taxon>Stramenopiles</taxon>
        <taxon>Oomycota</taxon>
        <taxon>Peronosporomycetes</taxon>
        <taxon>Pythiales</taxon>
        <taxon>Pythiaceae</taxon>
        <taxon>Globisporangium</taxon>
    </lineage>
</organism>
<dbReference type="Gene3D" id="3.40.50.720">
    <property type="entry name" value="NAD(P)-binding Rossmann-like Domain"/>
    <property type="match status" value="1"/>
</dbReference>
<dbReference type="Proteomes" id="UP000019132">
    <property type="component" value="Unassembled WGS sequence"/>
</dbReference>
<dbReference type="AlphaFoldDB" id="K3W5F7"/>
<dbReference type="Pfam" id="PF08240">
    <property type="entry name" value="ADH_N"/>
    <property type="match status" value="1"/>
</dbReference>
<dbReference type="VEuPathDB" id="FungiDB:PYU1_G000198"/>
<evidence type="ECO:0000256" key="1">
    <source>
        <dbReference type="ARBA" id="ARBA00001947"/>
    </source>
</evidence>
<dbReference type="OMA" id="FRHHPQV"/>
<evidence type="ECO:0000256" key="5">
    <source>
        <dbReference type="ARBA" id="ARBA00023002"/>
    </source>
</evidence>
<evidence type="ECO:0000313" key="8">
    <source>
        <dbReference type="EnsemblProtists" id="PYU1_T000198"/>
    </source>
</evidence>
<protein>
    <submittedName>
        <fullName evidence="8">Uncharacterized protein</fullName>
    </submittedName>
</protein>
<comment type="similarity">
    <text evidence="2">Belongs to the zinc-containing alcohol dehydrogenase family.</text>
</comment>
<dbReference type="InterPro" id="IPR036291">
    <property type="entry name" value="NAD(P)-bd_dom_sf"/>
</dbReference>
<dbReference type="InterPro" id="IPR011032">
    <property type="entry name" value="GroES-like_sf"/>
</dbReference>
<reference evidence="9" key="1">
    <citation type="journal article" date="2010" name="Genome Biol.">
        <title>Genome sequence of the necrotrophic plant pathogen Pythium ultimum reveals original pathogenicity mechanisms and effector repertoire.</title>
        <authorList>
            <person name="Levesque C.A."/>
            <person name="Brouwer H."/>
            <person name="Cano L."/>
            <person name="Hamilton J.P."/>
            <person name="Holt C."/>
            <person name="Huitema E."/>
            <person name="Raffaele S."/>
            <person name="Robideau G.P."/>
            <person name="Thines M."/>
            <person name="Win J."/>
            <person name="Zerillo M.M."/>
            <person name="Beakes G.W."/>
            <person name="Boore J.L."/>
            <person name="Busam D."/>
            <person name="Dumas B."/>
            <person name="Ferriera S."/>
            <person name="Fuerstenberg S.I."/>
            <person name="Gachon C.M."/>
            <person name="Gaulin E."/>
            <person name="Govers F."/>
            <person name="Grenville-Briggs L."/>
            <person name="Horner N."/>
            <person name="Hostetler J."/>
            <person name="Jiang R.H."/>
            <person name="Johnson J."/>
            <person name="Krajaejun T."/>
            <person name="Lin H."/>
            <person name="Meijer H.J."/>
            <person name="Moore B."/>
            <person name="Morris P."/>
            <person name="Phuntmart V."/>
            <person name="Puiu D."/>
            <person name="Shetty J."/>
            <person name="Stajich J.E."/>
            <person name="Tripathy S."/>
            <person name="Wawra S."/>
            <person name="van West P."/>
            <person name="Whitty B.R."/>
            <person name="Coutinho P.M."/>
            <person name="Henrissat B."/>
            <person name="Martin F."/>
            <person name="Thomas P.D."/>
            <person name="Tyler B.M."/>
            <person name="De Vries R.P."/>
            <person name="Kamoun S."/>
            <person name="Yandell M."/>
            <person name="Tisserat N."/>
            <person name="Buell C.R."/>
        </authorList>
    </citation>
    <scope>NUCLEOTIDE SEQUENCE</scope>
    <source>
        <strain evidence="9">DAOM:BR144</strain>
    </source>
</reference>
<evidence type="ECO:0000256" key="4">
    <source>
        <dbReference type="ARBA" id="ARBA00022833"/>
    </source>
</evidence>
<dbReference type="SUPFAM" id="SSF50129">
    <property type="entry name" value="GroES-like"/>
    <property type="match status" value="1"/>
</dbReference>
<dbReference type="PANTHER" id="PTHR43350:SF2">
    <property type="entry name" value="GROES-LIKE ZINC-BINDING ALCOHOL DEHYDROGENASE FAMILY PROTEIN"/>
    <property type="match status" value="1"/>
</dbReference>
<evidence type="ECO:0000313" key="9">
    <source>
        <dbReference type="Proteomes" id="UP000019132"/>
    </source>
</evidence>
<dbReference type="SUPFAM" id="SSF51735">
    <property type="entry name" value="NAD(P)-binding Rossmann-fold domains"/>
    <property type="match status" value="1"/>
</dbReference>
<accession>K3W5F7</accession>
<dbReference type="InterPro" id="IPR013149">
    <property type="entry name" value="ADH-like_C"/>
</dbReference>
<dbReference type="Gene3D" id="3.90.180.10">
    <property type="entry name" value="Medium-chain alcohol dehydrogenases, catalytic domain"/>
    <property type="match status" value="1"/>
</dbReference>